<dbReference type="GO" id="GO:0005975">
    <property type="term" value="P:carbohydrate metabolic process"/>
    <property type="evidence" value="ECO:0007669"/>
    <property type="project" value="TreeGrafter"/>
</dbReference>
<dbReference type="AlphaFoldDB" id="D9SRG8"/>
<name>D9SRG8_CLOC7</name>
<dbReference type="Gene3D" id="3.40.50.1110">
    <property type="entry name" value="SGNH hydrolase"/>
    <property type="match status" value="1"/>
</dbReference>
<organism evidence="3 4">
    <name type="scientific">Clostridium cellulovorans (strain ATCC 35296 / DSM 3052 / OCM 3 / 743B)</name>
    <dbReference type="NCBI Taxonomy" id="573061"/>
    <lineage>
        <taxon>Bacteria</taxon>
        <taxon>Bacillati</taxon>
        <taxon>Bacillota</taxon>
        <taxon>Clostridia</taxon>
        <taxon>Eubacteriales</taxon>
        <taxon>Clostridiaceae</taxon>
        <taxon>Clostridium</taxon>
    </lineage>
</organism>
<sequence>MKSLKVAAVFSNNMVLQREKNINIWGTGNNGDVVTVTLADTKVTAKIKDNKWMAILPSMSAGGPHTVEVSDGNTSITFNNVMIGEVWLAGGQSNMELELQNSKDGKKILETIDNKNVRFYYTNKRSYMDEEFLEAEANTSWQECTPETAGIWSAVGYYYADKLAKELDVTVGIIGCNWGGTSASAWISKESIALDKDTNTYLEEYDKVNEGRTFEEYLAELEDYNSWYGPWQKRVDQCYAENPEILWEEVLEIAGESRWPEPLGPKSPYRPGGLYETMVQRVMPYTLRGFIYYQGESDDHKPDMYAKLLTKLIEQWRRDWQDDELPFILVQLPMFINRGDEDKKHWAIVREQQMLVHQTVKNTGIAVILDCGEFNNIHPVDKAPVGYRLALQSLYHVYGKDVKAYGPIYKGLSYLENAIELTFQHAEDGIVVKGEKAQGFEIAGEDKEFFEADIQINGNKIIVSSEQVKEPKYVRYAWTNYGPVTLYNKEGLPMPTFRTNRFDFN</sequence>
<proteinExistence type="predicted"/>
<dbReference type="GO" id="GO:0001681">
    <property type="term" value="F:sialate O-acetylesterase activity"/>
    <property type="evidence" value="ECO:0007669"/>
    <property type="project" value="UniProtKB-EC"/>
</dbReference>
<dbReference type="EMBL" id="CP002160">
    <property type="protein sequence ID" value="ADL52397.1"/>
    <property type="molecule type" value="Genomic_DNA"/>
</dbReference>
<dbReference type="EC" id="3.1.1.53" evidence="3"/>
<dbReference type="Proteomes" id="UP000002730">
    <property type="component" value="Chromosome"/>
</dbReference>
<dbReference type="STRING" id="573061.Clocel_2697"/>
<feature type="domain" description="Sialate O-acetylesterase" evidence="2">
    <location>
        <begin position="85"/>
        <end position="190"/>
    </location>
</feature>
<feature type="domain" description="Sialate O-acetylesterase" evidence="2">
    <location>
        <begin position="272"/>
        <end position="363"/>
    </location>
</feature>
<dbReference type="InterPro" id="IPR005181">
    <property type="entry name" value="SASA"/>
</dbReference>
<dbReference type="OrthoDB" id="9795554at2"/>
<dbReference type="PANTHER" id="PTHR22901:SF0">
    <property type="entry name" value="SIALATE O-ACETYLESTERASE"/>
    <property type="match status" value="1"/>
</dbReference>
<evidence type="ECO:0000313" key="4">
    <source>
        <dbReference type="Proteomes" id="UP000002730"/>
    </source>
</evidence>
<dbReference type="eggNOG" id="COG2755">
    <property type="taxonomic scope" value="Bacteria"/>
</dbReference>
<gene>
    <name evidence="3" type="ordered locus">Clocel_2697</name>
</gene>
<dbReference type="SUPFAM" id="SSF52266">
    <property type="entry name" value="SGNH hydrolase"/>
    <property type="match status" value="1"/>
</dbReference>
<dbReference type="PANTHER" id="PTHR22901">
    <property type="entry name" value="SIALATE O-ACETYLESTERASE"/>
    <property type="match status" value="1"/>
</dbReference>
<accession>D9SRG8</accession>
<keyword evidence="1 3" id="KW-0378">Hydrolase</keyword>
<evidence type="ECO:0000259" key="2">
    <source>
        <dbReference type="Pfam" id="PF03629"/>
    </source>
</evidence>
<protein>
    <submittedName>
        <fullName evidence="3">Sialate O-acetylesterase</fullName>
        <ecNumber evidence="3">3.1.1.53</ecNumber>
    </submittedName>
</protein>
<dbReference type="InterPro" id="IPR039329">
    <property type="entry name" value="SIAE"/>
</dbReference>
<evidence type="ECO:0000256" key="1">
    <source>
        <dbReference type="ARBA" id="ARBA00022801"/>
    </source>
</evidence>
<dbReference type="RefSeq" id="WP_010074514.1">
    <property type="nucleotide sequence ID" value="NC_014393.1"/>
</dbReference>
<evidence type="ECO:0000313" key="3">
    <source>
        <dbReference type="EMBL" id="ADL52397.1"/>
    </source>
</evidence>
<dbReference type="Pfam" id="PF03629">
    <property type="entry name" value="SASA"/>
    <property type="match status" value="2"/>
</dbReference>
<keyword evidence="4" id="KW-1185">Reference proteome</keyword>
<dbReference type="HOGENOM" id="CLU_015150_0_0_9"/>
<dbReference type="InterPro" id="IPR036514">
    <property type="entry name" value="SGNH_hydro_sf"/>
</dbReference>
<reference evidence="3 4" key="1">
    <citation type="submission" date="2010-08" db="EMBL/GenBank/DDBJ databases">
        <title>Complete sequence of Clostridium cellulovorans 743B.</title>
        <authorList>
            <consortium name="US DOE Joint Genome Institute"/>
            <person name="Lucas S."/>
            <person name="Copeland A."/>
            <person name="Lapidus A."/>
            <person name="Cheng J.-F."/>
            <person name="Bruce D."/>
            <person name="Goodwin L."/>
            <person name="Pitluck S."/>
            <person name="Chertkov O."/>
            <person name="Detter J.C."/>
            <person name="Han C."/>
            <person name="Tapia R."/>
            <person name="Land M."/>
            <person name="Hauser L."/>
            <person name="Chang Y.-J."/>
            <person name="Jeffries C."/>
            <person name="Kyrpides N."/>
            <person name="Ivanova N."/>
            <person name="Mikhailova N."/>
            <person name="Hemme C.L."/>
            <person name="Woyke T."/>
        </authorList>
    </citation>
    <scope>NUCLEOTIDE SEQUENCE [LARGE SCALE GENOMIC DNA]</scope>
    <source>
        <strain evidence="4">ATCC 35296 / DSM 3052 / OCM 3 / 743B</strain>
    </source>
</reference>
<dbReference type="KEGG" id="ccb:Clocel_2697"/>